<dbReference type="EMBL" id="VUJU01000394">
    <property type="protein sequence ID" value="KAF0770712.1"/>
    <property type="molecule type" value="Genomic_DNA"/>
</dbReference>
<proteinExistence type="predicted"/>
<dbReference type="AlphaFoldDB" id="A0A6G0ZIE9"/>
<keyword evidence="2" id="KW-1185">Reference proteome</keyword>
<feature type="non-terminal residue" evidence="1">
    <location>
        <position position="276"/>
    </location>
</feature>
<protein>
    <submittedName>
        <fullName evidence="1">Uncharacterized protein</fullName>
    </submittedName>
</protein>
<reference evidence="1 2" key="1">
    <citation type="submission" date="2019-08" db="EMBL/GenBank/DDBJ databases">
        <title>Whole genome of Aphis craccivora.</title>
        <authorList>
            <person name="Voronova N.V."/>
            <person name="Shulinski R.S."/>
            <person name="Bandarenka Y.V."/>
            <person name="Zhorov D.G."/>
            <person name="Warner D."/>
        </authorList>
    </citation>
    <scope>NUCLEOTIDE SEQUENCE [LARGE SCALE GENOMIC DNA]</scope>
    <source>
        <strain evidence="1">180601</strain>
        <tissue evidence="1">Whole Body</tissue>
    </source>
</reference>
<dbReference type="Proteomes" id="UP000478052">
    <property type="component" value="Unassembled WGS sequence"/>
</dbReference>
<comment type="caution">
    <text evidence="1">The sequence shown here is derived from an EMBL/GenBank/DDBJ whole genome shotgun (WGS) entry which is preliminary data.</text>
</comment>
<name>A0A6G0ZIE9_APHCR</name>
<organism evidence="1 2">
    <name type="scientific">Aphis craccivora</name>
    <name type="common">Cowpea aphid</name>
    <dbReference type="NCBI Taxonomy" id="307492"/>
    <lineage>
        <taxon>Eukaryota</taxon>
        <taxon>Metazoa</taxon>
        <taxon>Ecdysozoa</taxon>
        <taxon>Arthropoda</taxon>
        <taxon>Hexapoda</taxon>
        <taxon>Insecta</taxon>
        <taxon>Pterygota</taxon>
        <taxon>Neoptera</taxon>
        <taxon>Paraneoptera</taxon>
        <taxon>Hemiptera</taxon>
        <taxon>Sternorrhyncha</taxon>
        <taxon>Aphidomorpha</taxon>
        <taxon>Aphidoidea</taxon>
        <taxon>Aphididae</taxon>
        <taxon>Aphidini</taxon>
        <taxon>Aphis</taxon>
        <taxon>Aphis</taxon>
    </lineage>
</organism>
<evidence type="ECO:0000313" key="2">
    <source>
        <dbReference type="Proteomes" id="UP000478052"/>
    </source>
</evidence>
<accession>A0A6G0ZIE9</accession>
<gene>
    <name evidence="1" type="ORF">FWK35_00004737</name>
</gene>
<sequence>MQLFIRTILIKTIILIVKKTKQIKNNVLIILNGFFVDKIKQNLSYNYVSQQHNIEYDYLLEFQIIIRYFHLIFLNDSIVLDSKRSDECIDFKMMCVFFCVSVYSKTSRNNTQISNSGGGFRCKSEYPWCIIEVKNKHFRTVFKKLEKNKKKKKMTEKREFLRKTIQIFTKSVENAKICNISRRYLKILPFLIIQILTKICQIPEYLQIILTLHNNRAIILLVVLTSSGQSFKFESNDSCHSKLMKNLGQINFIDTSKMQYFRKIKNFSCLINSSKK</sequence>
<evidence type="ECO:0000313" key="1">
    <source>
        <dbReference type="EMBL" id="KAF0770712.1"/>
    </source>
</evidence>